<dbReference type="InterPro" id="IPR036291">
    <property type="entry name" value="NAD(P)-bd_dom_sf"/>
</dbReference>
<dbReference type="Gene3D" id="3.40.50.720">
    <property type="entry name" value="NAD(P)-binding Rossmann-like Domain"/>
    <property type="match status" value="1"/>
</dbReference>
<dbReference type="Pfam" id="PF02737">
    <property type="entry name" value="3HCDH_N"/>
    <property type="match status" value="1"/>
</dbReference>
<accession>A0A8C3Y2W7</accession>
<dbReference type="Ensembl" id="ENSCUST00005013848.1">
    <property type="protein sequence ID" value="ENSCUSP00005013313.1"/>
    <property type="gene ID" value="ENSCUSG00005008546.1"/>
</dbReference>
<dbReference type="InterPro" id="IPR013328">
    <property type="entry name" value="6PGD_dom2"/>
</dbReference>
<keyword evidence="3" id="KW-1185">Reference proteome</keyword>
<evidence type="ECO:0000259" key="1">
    <source>
        <dbReference type="Pfam" id="PF02737"/>
    </source>
</evidence>
<reference evidence="2" key="3">
    <citation type="submission" date="2025-09" db="UniProtKB">
        <authorList>
            <consortium name="Ensembl"/>
        </authorList>
    </citation>
    <scope>IDENTIFICATION</scope>
</reference>
<organism evidence="2 3">
    <name type="scientific">Catharus ustulatus</name>
    <name type="common">Russet-backed thrush</name>
    <name type="synonym">Hylocichla ustulatus</name>
    <dbReference type="NCBI Taxonomy" id="91951"/>
    <lineage>
        <taxon>Eukaryota</taxon>
        <taxon>Metazoa</taxon>
        <taxon>Chordata</taxon>
        <taxon>Craniata</taxon>
        <taxon>Vertebrata</taxon>
        <taxon>Euteleostomi</taxon>
        <taxon>Archelosauria</taxon>
        <taxon>Archosauria</taxon>
        <taxon>Dinosauria</taxon>
        <taxon>Saurischia</taxon>
        <taxon>Theropoda</taxon>
        <taxon>Coelurosauria</taxon>
        <taxon>Aves</taxon>
        <taxon>Neognathae</taxon>
        <taxon>Neoaves</taxon>
        <taxon>Telluraves</taxon>
        <taxon>Australaves</taxon>
        <taxon>Passeriformes</taxon>
        <taxon>Turdidae</taxon>
        <taxon>Catharus</taxon>
    </lineage>
</organism>
<dbReference type="GO" id="GO:0050104">
    <property type="term" value="F:L-gulonate 3-dehydrogenase activity"/>
    <property type="evidence" value="ECO:0007669"/>
    <property type="project" value="TreeGrafter"/>
</dbReference>
<evidence type="ECO:0000313" key="3">
    <source>
        <dbReference type="Proteomes" id="UP000694563"/>
    </source>
</evidence>
<reference evidence="2" key="2">
    <citation type="submission" date="2025-08" db="UniProtKB">
        <authorList>
            <consortium name="Ensembl"/>
        </authorList>
    </citation>
    <scope>IDENTIFICATION</scope>
</reference>
<dbReference type="InterPro" id="IPR006176">
    <property type="entry name" value="3-OHacyl-CoA_DH_NAD-bd"/>
</dbReference>
<protein>
    <submittedName>
        <fullName evidence="2">Crystallin lambda 1</fullName>
    </submittedName>
</protein>
<dbReference type="GO" id="GO:0006631">
    <property type="term" value="P:fatty acid metabolic process"/>
    <property type="evidence" value="ECO:0007669"/>
    <property type="project" value="InterPro"/>
</dbReference>
<dbReference type="SUPFAM" id="SSF51735">
    <property type="entry name" value="NAD(P)-binding Rossmann-fold domains"/>
    <property type="match status" value="1"/>
</dbReference>
<reference evidence="2" key="1">
    <citation type="submission" date="2020-10" db="EMBL/GenBank/DDBJ databases">
        <title>Catharus ustulatus (Swainson's thrush) genome, bCatUst1, primary haplotype v2.</title>
        <authorList>
            <person name="Delmore K."/>
            <person name="Vafadar M."/>
            <person name="Formenti G."/>
            <person name="Chow W."/>
            <person name="Pelan S."/>
            <person name="Howe K."/>
            <person name="Rhie A."/>
            <person name="Mountcastle J."/>
            <person name="Haase B."/>
            <person name="Fedrigo O."/>
            <person name="Jarvis E.D."/>
        </authorList>
    </citation>
    <scope>NUCLEOTIDE SEQUENCE [LARGE SCALE GENOMIC DNA]</scope>
</reference>
<sequence>IGLIGRSWAMVFAAGGFKVKLYDIAQQQLMSALENIRQQMKEMEKLGVLKGALSAEQQLALISVCTDLKAAVEGATFIQECTPENLELKKKIFSQLDLIVDDNVILSSSTSCLLPSKLFTGLKHVKQCIVSHPVNPPYFVPLVEIVPHPETDPSTTERTYALMKKIGQSPVKLNREIEGFVLNRLQYAVISEAWRLVGVSNYCERYAEGMRLVLNTFGPVPEFSGETAQKVNQALSEKIPVVPKVLDARRKWRDECLTGLAKLKTQMKSD</sequence>
<evidence type="ECO:0000313" key="2">
    <source>
        <dbReference type="Ensembl" id="ENSCUSP00005013313.1"/>
    </source>
</evidence>
<dbReference type="AlphaFoldDB" id="A0A8C3Y2W7"/>
<dbReference type="Gene3D" id="1.10.1040.10">
    <property type="entry name" value="N-(1-d-carboxylethyl)-l-norvaline Dehydrogenase, domain 2"/>
    <property type="match status" value="1"/>
</dbReference>
<proteinExistence type="predicted"/>
<dbReference type="FunFam" id="3.40.50.720:FF:000356">
    <property type="entry name" value="Lambda-crystallin homolog"/>
    <property type="match status" value="1"/>
</dbReference>
<dbReference type="Proteomes" id="UP000694563">
    <property type="component" value="Chromosome 2"/>
</dbReference>
<dbReference type="GO" id="GO:0070403">
    <property type="term" value="F:NAD+ binding"/>
    <property type="evidence" value="ECO:0007669"/>
    <property type="project" value="InterPro"/>
</dbReference>
<dbReference type="PANTHER" id="PTHR48075:SF1">
    <property type="entry name" value="LAMBDA-CRYSTALLIN HOMOLOG"/>
    <property type="match status" value="1"/>
</dbReference>
<gene>
    <name evidence="2" type="primary">CRYL1</name>
</gene>
<name>A0A8C3Y2W7_CATUS</name>
<feature type="domain" description="3-hydroxyacyl-CoA dehydrogenase NAD binding" evidence="1">
    <location>
        <begin position="2"/>
        <end position="174"/>
    </location>
</feature>
<dbReference type="PANTHER" id="PTHR48075">
    <property type="entry name" value="3-HYDROXYACYL-COA DEHYDROGENASE FAMILY PROTEIN"/>
    <property type="match status" value="1"/>
</dbReference>